<protein>
    <recommendedName>
        <fullName evidence="3">RING-type domain-containing protein</fullName>
    </recommendedName>
</protein>
<dbReference type="PANTHER" id="PTHR11685">
    <property type="entry name" value="RBR FAMILY RING FINGER AND IBR DOMAIN-CONTAINING"/>
    <property type="match status" value="1"/>
</dbReference>
<dbReference type="EMBL" id="WJXA01000013">
    <property type="protein sequence ID" value="KAF7120754.1"/>
    <property type="molecule type" value="Genomic_DNA"/>
</dbReference>
<dbReference type="FunFam" id="3.30.40.10:FF:000230">
    <property type="entry name" value="RBR-type E3 ubiquitin transferase"/>
    <property type="match status" value="1"/>
</dbReference>
<evidence type="ECO:0000313" key="2">
    <source>
        <dbReference type="Proteomes" id="UP000626092"/>
    </source>
</evidence>
<dbReference type="SUPFAM" id="SSF57850">
    <property type="entry name" value="RING/U-box"/>
    <property type="match status" value="1"/>
</dbReference>
<dbReference type="GO" id="GO:0016567">
    <property type="term" value="P:protein ubiquitination"/>
    <property type="evidence" value="ECO:0007669"/>
    <property type="project" value="InterPro"/>
</dbReference>
<evidence type="ECO:0000313" key="1">
    <source>
        <dbReference type="EMBL" id="KAF7120754.1"/>
    </source>
</evidence>
<dbReference type="AlphaFoldDB" id="A0A834FYZ8"/>
<reference evidence="1" key="1">
    <citation type="submission" date="2019-11" db="EMBL/GenBank/DDBJ databases">
        <authorList>
            <person name="Liu Y."/>
            <person name="Hou J."/>
            <person name="Li T.-Q."/>
            <person name="Guan C.-H."/>
            <person name="Wu X."/>
            <person name="Wu H.-Z."/>
            <person name="Ling F."/>
            <person name="Zhang R."/>
            <person name="Shi X.-G."/>
            <person name="Ren J.-P."/>
            <person name="Chen E.-F."/>
            <person name="Sun J.-M."/>
        </authorList>
    </citation>
    <scope>NUCLEOTIDE SEQUENCE</scope>
    <source>
        <strain evidence="1">Adult_tree_wgs_1</strain>
        <tissue evidence="1">Leaves</tissue>
    </source>
</reference>
<gene>
    <name evidence="1" type="ORF">RHSIM_Rhsim13G0104900</name>
</gene>
<name>A0A834FYZ8_RHOSS</name>
<comment type="caution">
    <text evidence="1">The sequence shown here is derived from an EMBL/GenBank/DDBJ whole genome shotgun (WGS) entry which is preliminary data.</text>
</comment>
<sequence length="150" mass="16814">MDAKRTSEMFTNTTCSHPFCLDCYSKQVAVKFQDNISTVKCLDLNCQGDLHLNPEFCHQILPQQLLDRWENALCKSLIIGSDKVYCLLWGVSEVGEGGERREDVMVMELAKKKKWRRCPNCKFYVEKVSAGMGGRTAGNGWGGGGGRKKS</sequence>
<evidence type="ECO:0008006" key="3">
    <source>
        <dbReference type="Google" id="ProtNLM"/>
    </source>
</evidence>
<dbReference type="InterPro" id="IPR013083">
    <property type="entry name" value="Znf_RING/FYVE/PHD"/>
</dbReference>
<dbReference type="Gene3D" id="3.30.40.10">
    <property type="entry name" value="Zinc/RING finger domain, C3HC4 (zinc finger)"/>
    <property type="match status" value="1"/>
</dbReference>
<keyword evidence="2" id="KW-1185">Reference proteome</keyword>
<accession>A0A834FYZ8</accession>
<dbReference type="InterPro" id="IPR031127">
    <property type="entry name" value="E3_UB_ligase_RBR"/>
</dbReference>
<dbReference type="OrthoDB" id="10009520at2759"/>
<organism evidence="1 2">
    <name type="scientific">Rhododendron simsii</name>
    <name type="common">Sims's rhododendron</name>
    <dbReference type="NCBI Taxonomy" id="118357"/>
    <lineage>
        <taxon>Eukaryota</taxon>
        <taxon>Viridiplantae</taxon>
        <taxon>Streptophyta</taxon>
        <taxon>Embryophyta</taxon>
        <taxon>Tracheophyta</taxon>
        <taxon>Spermatophyta</taxon>
        <taxon>Magnoliopsida</taxon>
        <taxon>eudicotyledons</taxon>
        <taxon>Gunneridae</taxon>
        <taxon>Pentapetalae</taxon>
        <taxon>asterids</taxon>
        <taxon>Ericales</taxon>
        <taxon>Ericaceae</taxon>
        <taxon>Ericoideae</taxon>
        <taxon>Rhodoreae</taxon>
        <taxon>Rhododendron</taxon>
    </lineage>
</organism>
<dbReference type="Proteomes" id="UP000626092">
    <property type="component" value="Unassembled WGS sequence"/>
</dbReference>
<dbReference type="GO" id="GO:0004842">
    <property type="term" value="F:ubiquitin-protein transferase activity"/>
    <property type="evidence" value="ECO:0007669"/>
    <property type="project" value="InterPro"/>
</dbReference>
<proteinExistence type="predicted"/>